<proteinExistence type="predicted"/>
<dbReference type="PANTHER" id="PTHR30024">
    <property type="entry name" value="ALIPHATIC SULFONATES-BINDING PROTEIN-RELATED"/>
    <property type="match status" value="1"/>
</dbReference>
<name>A0ABN2MRA3_9PSEU</name>
<dbReference type="Gene3D" id="3.40.190.10">
    <property type="entry name" value="Periplasmic binding protein-like II"/>
    <property type="match status" value="2"/>
</dbReference>
<gene>
    <name evidence="3" type="ORF">GCM10009836_12160</name>
</gene>
<comment type="caution">
    <text evidence="3">The sequence shown here is derived from an EMBL/GenBank/DDBJ whole genome shotgun (WGS) entry which is preliminary data.</text>
</comment>
<protein>
    <recommendedName>
        <fullName evidence="5">SsuA/THI5-like domain-containing protein</fullName>
    </recommendedName>
</protein>
<reference evidence="3 4" key="1">
    <citation type="journal article" date="2019" name="Int. J. Syst. Evol. Microbiol.">
        <title>The Global Catalogue of Microorganisms (GCM) 10K type strain sequencing project: providing services to taxonomists for standard genome sequencing and annotation.</title>
        <authorList>
            <consortium name="The Broad Institute Genomics Platform"/>
            <consortium name="The Broad Institute Genome Sequencing Center for Infectious Disease"/>
            <person name="Wu L."/>
            <person name="Ma J."/>
        </authorList>
    </citation>
    <scope>NUCLEOTIDE SEQUENCE [LARGE SCALE GENOMIC DNA]</scope>
    <source>
        <strain evidence="3 4">JCM 16009</strain>
    </source>
</reference>
<evidence type="ECO:0008006" key="5">
    <source>
        <dbReference type="Google" id="ProtNLM"/>
    </source>
</evidence>
<evidence type="ECO:0000313" key="4">
    <source>
        <dbReference type="Proteomes" id="UP001500449"/>
    </source>
</evidence>
<accession>A0ABN2MRA3</accession>
<dbReference type="Proteomes" id="UP001500449">
    <property type="component" value="Unassembled WGS sequence"/>
</dbReference>
<evidence type="ECO:0000256" key="2">
    <source>
        <dbReference type="SAM" id="SignalP"/>
    </source>
</evidence>
<dbReference type="RefSeq" id="WP_344413210.1">
    <property type="nucleotide sequence ID" value="NZ_BAAAQK010000003.1"/>
</dbReference>
<evidence type="ECO:0000256" key="1">
    <source>
        <dbReference type="SAM" id="MobiDB-lite"/>
    </source>
</evidence>
<organism evidence="3 4">
    <name type="scientific">Pseudonocardia ailaonensis</name>
    <dbReference type="NCBI Taxonomy" id="367279"/>
    <lineage>
        <taxon>Bacteria</taxon>
        <taxon>Bacillati</taxon>
        <taxon>Actinomycetota</taxon>
        <taxon>Actinomycetes</taxon>
        <taxon>Pseudonocardiales</taxon>
        <taxon>Pseudonocardiaceae</taxon>
        <taxon>Pseudonocardia</taxon>
    </lineage>
</organism>
<evidence type="ECO:0000313" key="3">
    <source>
        <dbReference type="EMBL" id="GAA1835341.1"/>
    </source>
</evidence>
<keyword evidence="2" id="KW-0732">Signal</keyword>
<dbReference type="PANTHER" id="PTHR30024:SF42">
    <property type="entry name" value="ALIPHATIC SULFONATES-BINDING PROTEIN-RELATED"/>
    <property type="match status" value="1"/>
</dbReference>
<dbReference type="EMBL" id="BAAAQK010000003">
    <property type="protein sequence ID" value="GAA1835341.1"/>
    <property type="molecule type" value="Genomic_DNA"/>
</dbReference>
<feature type="region of interest" description="Disordered" evidence="1">
    <location>
        <begin position="28"/>
        <end position="49"/>
    </location>
</feature>
<dbReference type="PROSITE" id="PS51257">
    <property type="entry name" value="PROKAR_LIPOPROTEIN"/>
    <property type="match status" value="1"/>
</dbReference>
<sequence length="434" mass="46714">MSRRHVRALVTAAALLFAVTACSVAAPQQDQSTAPALPRGLNPEPGTDIPRKELKVGFTPYGDELIGVIGARQGWFENAGITFTQPDGLQTDLAKSLTPVLEGQVQVGSSYMPAIVPQLDTVSNVRAFMVSNVFMGNRILAPKGRYQTVDALMAQGQTFQQAASTVMAQLKGKTLLLPDGTAPTFYTLSLKQAGLTLDDVKAVRLSEPDIIRSAQAGQDVFAAPEGAVGQTQLQEAGWEPLITVGQIIKALPPDQTLELRNAHSVYVTTTQFAEANYNTLLRFSGVLYRIIDQLEKDPQKAAAQYTDYVNSYTGSNLTVAQTASMFSNGLYSLRGFDQAGQFLTDTNDPSNLDRTVAARIANLKAGGALVRDHSPSEVSIATQVYEDLRAYRTATDGLLAQLPDGTQKARAQELYAQFDYLDAYRVALAAKAAS</sequence>
<dbReference type="SUPFAM" id="SSF53850">
    <property type="entry name" value="Periplasmic binding protein-like II"/>
    <property type="match status" value="1"/>
</dbReference>
<keyword evidence="4" id="KW-1185">Reference proteome</keyword>
<feature type="chain" id="PRO_5046731757" description="SsuA/THI5-like domain-containing protein" evidence="2">
    <location>
        <begin position="26"/>
        <end position="434"/>
    </location>
</feature>
<feature type="signal peptide" evidence="2">
    <location>
        <begin position="1"/>
        <end position="25"/>
    </location>
</feature>